<feature type="region of interest" description="Disordered" evidence="1">
    <location>
        <begin position="111"/>
        <end position="130"/>
    </location>
</feature>
<evidence type="ECO:0000313" key="3">
    <source>
        <dbReference type="Proteomes" id="UP000478805"/>
    </source>
</evidence>
<dbReference type="InterPro" id="IPR052042">
    <property type="entry name" value="Tail_sheath_structural"/>
</dbReference>
<name>A0A690V637_CAMJU</name>
<protein>
    <submittedName>
        <fullName evidence="2">Phage tail sheath family protein</fullName>
    </submittedName>
</protein>
<evidence type="ECO:0000256" key="1">
    <source>
        <dbReference type="SAM" id="MobiDB-lite"/>
    </source>
</evidence>
<dbReference type="PANTHER" id="PTHR35861">
    <property type="match status" value="1"/>
</dbReference>
<sequence length="424" mass="46785">MPANYGVNFNISNGAASPIKVQSDTPIGIAASLKGASKEMIYTKAGYESVDSFPIFAFSNVSKAKEFINDLIKENNLQDFRLLDTLECINLQNVSNVIIISFFEESEEEFMSTNNPRSGTGALGGSREQSSLSQSGITSAAKCCEAVEAFKKAKHKTGFSPDLIIAPYYSHEAGVKAKLESVASSMNITAIMDLYARNVGEAINIMEAFSSKRLIATWPQVQILNTQGKYAYVPQSPIIAGLIAHTDGDKEYGFSDSYSNRVMNGVTGTEYFIEFINGFDCDADRLRNAHISTCILGEGYRSWGGESSHEDTIWQDLARVRTFDRIALAGQKAAFKAIDKKASQLYFIKISIEELLRDLKGAKVLIGYEVSWDEERNTDANVSAGKFYLNIKMMNNPIVKQITLEFIYSDEWASDLIKTISADS</sequence>
<dbReference type="AlphaFoldDB" id="A0A690V637"/>
<dbReference type="Proteomes" id="UP000478805">
    <property type="component" value="Unassembled WGS sequence"/>
</dbReference>
<gene>
    <name evidence="2" type="ORF">GSU20_00845</name>
</gene>
<dbReference type="PANTHER" id="PTHR35861:SF1">
    <property type="entry name" value="PHAGE TAIL SHEATH PROTEIN"/>
    <property type="match status" value="1"/>
</dbReference>
<dbReference type="RefSeq" id="WP_215469230.1">
    <property type="nucleotide sequence ID" value="NZ_CATQGO010000001.1"/>
</dbReference>
<reference evidence="2 3" key="1">
    <citation type="submission" date="2020-01" db="EMBL/GenBank/DDBJ databases">
        <authorList>
            <consortium name="PulseNet: The National Subtyping Network for Foodborne Disease Surveillance"/>
            <person name="Tarr C.L."/>
            <person name="Trees E."/>
            <person name="Katz L.S."/>
            <person name="Carleton-Romer H.A."/>
            <person name="Stroika S."/>
            <person name="Kucerova Z."/>
            <person name="Roache K.F."/>
            <person name="Sabol A.L."/>
            <person name="Besser J."/>
            <person name="Gerner-Smidt P."/>
        </authorList>
    </citation>
    <scope>NUCLEOTIDE SEQUENCE [LARGE SCALE GENOMIC DNA]</scope>
    <source>
        <strain evidence="2 3">PNUSAC014094</strain>
    </source>
</reference>
<evidence type="ECO:0000313" key="2">
    <source>
        <dbReference type="EMBL" id="EDP8233576.1"/>
    </source>
</evidence>
<proteinExistence type="predicted"/>
<dbReference type="EMBL" id="AANOVI010000001">
    <property type="protein sequence ID" value="EDP8233576.1"/>
    <property type="molecule type" value="Genomic_DNA"/>
</dbReference>
<comment type="caution">
    <text evidence="2">The sequence shown here is derived from an EMBL/GenBank/DDBJ whole genome shotgun (WGS) entry which is preliminary data.</text>
</comment>
<organism evidence="2 3">
    <name type="scientific">Campylobacter jejuni</name>
    <dbReference type="NCBI Taxonomy" id="197"/>
    <lineage>
        <taxon>Bacteria</taxon>
        <taxon>Pseudomonadati</taxon>
        <taxon>Campylobacterota</taxon>
        <taxon>Epsilonproteobacteria</taxon>
        <taxon>Campylobacterales</taxon>
        <taxon>Campylobacteraceae</taxon>
        <taxon>Campylobacter</taxon>
    </lineage>
</organism>
<accession>A0A690V637</accession>